<protein>
    <submittedName>
        <fullName evidence="2">Uncharacterized protein</fullName>
    </submittedName>
</protein>
<dbReference type="EMBL" id="JANQDX010000019">
    <property type="protein sequence ID" value="KAL0904604.1"/>
    <property type="molecule type" value="Genomic_DNA"/>
</dbReference>
<feature type="region of interest" description="Disordered" evidence="1">
    <location>
        <begin position="1"/>
        <end position="23"/>
    </location>
</feature>
<organism evidence="2 3">
    <name type="scientific">Dendrobium thyrsiflorum</name>
    <name type="common">Pinecone-like raceme dendrobium</name>
    <name type="synonym">Orchid</name>
    <dbReference type="NCBI Taxonomy" id="117978"/>
    <lineage>
        <taxon>Eukaryota</taxon>
        <taxon>Viridiplantae</taxon>
        <taxon>Streptophyta</taxon>
        <taxon>Embryophyta</taxon>
        <taxon>Tracheophyta</taxon>
        <taxon>Spermatophyta</taxon>
        <taxon>Magnoliopsida</taxon>
        <taxon>Liliopsida</taxon>
        <taxon>Asparagales</taxon>
        <taxon>Orchidaceae</taxon>
        <taxon>Epidendroideae</taxon>
        <taxon>Malaxideae</taxon>
        <taxon>Dendrobiinae</taxon>
        <taxon>Dendrobium</taxon>
    </lineage>
</organism>
<accession>A0ABD0TY84</accession>
<name>A0ABD0TY84_DENTH</name>
<dbReference type="AlphaFoldDB" id="A0ABD0TY84"/>
<reference evidence="2 3" key="1">
    <citation type="journal article" date="2024" name="Plant Biotechnol. J.">
        <title>Dendrobium thyrsiflorum genome and its molecular insights into genes involved in important horticultural traits.</title>
        <authorList>
            <person name="Chen B."/>
            <person name="Wang J.Y."/>
            <person name="Zheng P.J."/>
            <person name="Li K.L."/>
            <person name="Liang Y.M."/>
            <person name="Chen X.F."/>
            <person name="Zhang C."/>
            <person name="Zhao X."/>
            <person name="He X."/>
            <person name="Zhang G.Q."/>
            <person name="Liu Z.J."/>
            <person name="Xu Q."/>
        </authorList>
    </citation>
    <scope>NUCLEOTIDE SEQUENCE [LARGE SCALE GENOMIC DNA]</scope>
    <source>
        <strain evidence="2">GZMU011</strain>
    </source>
</reference>
<evidence type="ECO:0000313" key="2">
    <source>
        <dbReference type="EMBL" id="KAL0904604.1"/>
    </source>
</evidence>
<evidence type="ECO:0000256" key="1">
    <source>
        <dbReference type="SAM" id="MobiDB-lite"/>
    </source>
</evidence>
<proteinExistence type="predicted"/>
<sequence length="189" mass="20923">MSRVEGMGRGVRGSGMNEGELNLKGEEANYDRRGAEFERRRAEFERIRVDYDPRGVKFERRKLTERIHSDTIRSESTGSGLVFKTAEIVLGPHILQLGVVLEGVDDALSLNGVCTLDVVVIREEELLCSMELPPAANGFLRPVVPPNPNLHVVAMVGIDLLHASNVWRLVGVRRPHQHAVPSCKTIVAP</sequence>
<keyword evidence="3" id="KW-1185">Reference proteome</keyword>
<dbReference type="Proteomes" id="UP001552299">
    <property type="component" value="Unassembled WGS sequence"/>
</dbReference>
<gene>
    <name evidence="2" type="ORF">M5K25_026732</name>
</gene>
<comment type="caution">
    <text evidence="2">The sequence shown here is derived from an EMBL/GenBank/DDBJ whole genome shotgun (WGS) entry which is preliminary data.</text>
</comment>
<evidence type="ECO:0000313" key="3">
    <source>
        <dbReference type="Proteomes" id="UP001552299"/>
    </source>
</evidence>